<feature type="domain" description="L,D-TPase catalytic" evidence="9">
    <location>
        <begin position="309"/>
        <end position="481"/>
    </location>
</feature>
<dbReference type="GO" id="GO:0071555">
    <property type="term" value="P:cell wall organization"/>
    <property type="evidence" value="ECO:0007669"/>
    <property type="project" value="UniProtKB-UniRule"/>
</dbReference>
<evidence type="ECO:0000256" key="4">
    <source>
        <dbReference type="ARBA" id="ARBA00022960"/>
    </source>
</evidence>
<comment type="similarity">
    <text evidence="2">Belongs to the YkuD family.</text>
</comment>
<comment type="pathway">
    <text evidence="1 7">Cell wall biogenesis; peptidoglycan biosynthesis.</text>
</comment>
<dbReference type="InterPro" id="IPR002477">
    <property type="entry name" value="Peptidoglycan-bd-like"/>
</dbReference>
<evidence type="ECO:0000256" key="5">
    <source>
        <dbReference type="ARBA" id="ARBA00022984"/>
    </source>
</evidence>
<dbReference type="EMBL" id="POUN01000006">
    <property type="protein sequence ID" value="PNF79134.1"/>
    <property type="molecule type" value="Genomic_DNA"/>
</dbReference>
<dbReference type="GO" id="GO:0009252">
    <property type="term" value="P:peptidoglycan biosynthetic process"/>
    <property type="evidence" value="ECO:0007669"/>
    <property type="project" value="UniProtKB-UniPathway"/>
</dbReference>
<feature type="active site" description="Proton donor/acceptor" evidence="7">
    <location>
        <position position="437"/>
    </location>
</feature>
<feature type="chain" id="PRO_5014899370" evidence="8">
    <location>
        <begin position="29"/>
        <end position="534"/>
    </location>
</feature>
<dbReference type="Gene3D" id="2.40.440.10">
    <property type="entry name" value="L,D-transpeptidase catalytic domain-like"/>
    <property type="match status" value="1"/>
</dbReference>
<gene>
    <name evidence="10" type="ORF">CXK92_19700</name>
</gene>
<organism evidence="10 11">
    <name type="scientific">Stutzerimonas stutzeri</name>
    <name type="common">Pseudomonas stutzeri</name>
    <dbReference type="NCBI Taxonomy" id="316"/>
    <lineage>
        <taxon>Bacteria</taxon>
        <taxon>Pseudomonadati</taxon>
        <taxon>Pseudomonadota</taxon>
        <taxon>Gammaproteobacteria</taxon>
        <taxon>Pseudomonadales</taxon>
        <taxon>Pseudomonadaceae</taxon>
        <taxon>Stutzerimonas</taxon>
    </lineage>
</organism>
<dbReference type="SUPFAM" id="SSF47090">
    <property type="entry name" value="PGBD-like"/>
    <property type="match status" value="1"/>
</dbReference>
<dbReference type="InterPro" id="IPR052905">
    <property type="entry name" value="LD-transpeptidase_YkuD-like"/>
</dbReference>
<dbReference type="Pfam" id="PF20142">
    <property type="entry name" value="Scaffold"/>
    <property type="match status" value="1"/>
</dbReference>
<evidence type="ECO:0000256" key="7">
    <source>
        <dbReference type="PROSITE-ProRule" id="PRU01373"/>
    </source>
</evidence>
<dbReference type="GO" id="GO:0004180">
    <property type="term" value="F:carboxypeptidase activity"/>
    <property type="evidence" value="ECO:0007669"/>
    <property type="project" value="UniProtKB-ARBA"/>
</dbReference>
<evidence type="ECO:0000256" key="1">
    <source>
        <dbReference type="ARBA" id="ARBA00004752"/>
    </source>
</evidence>
<dbReference type="PANTHER" id="PTHR41533">
    <property type="entry name" value="L,D-TRANSPEPTIDASE HI_1667-RELATED"/>
    <property type="match status" value="1"/>
</dbReference>
<dbReference type="GO" id="GO:0008360">
    <property type="term" value="P:regulation of cell shape"/>
    <property type="evidence" value="ECO:0007669"/>
    <property type="project" value="UniProtKB-UniRule"/>
</dbReference>
<dbReference type="InterPro" id="IPR036365">
    <property type="entry name" value="PGBD-like_sf"/>
</dbReference>
<evidence type="ECO:0000256" key="6">
    <source>
        <dbReference type="ARBA" id="ARBA00023316"/>
    </source>
</evidence>
<evidence type="ECO:0000313" key="11">
    <source>
        <dbReference type="Proteomes" id="UP000235925"/>
    </source>
</evidence>
<evidence type="ECO:0000259" key="9">
    <source>
        <dbReference type="PROSITE" id="PS52029"/>
    </source>
</evidence>
<evidence type="ECO:0000256" key="2">
    <source>
        <dbReference type="ARBA" id="ARBA00005992"/>
    </source>
</evidence>
<proteinExistence type="inferred from homology"/>
<feature type="signal peptide" evidence="8">
    <location>
        <begin position="1"/>
        <end position="28"/>
    </location>
</feature>
<reference evidence="10 11" key="1">
    <citation type="submission" date="2018-01" db="EMBL/GenBank/DDBJ databases">
        <title>Denitrification phenotypes of diverse strains of Pseudomonas stutzeri.</title>
        <authorList>
            <person name="Milligan D.A."/>
            <person name="Bergaust L."/>
            <person name="Bakken L.R."/>
            <person name="Frostegard A."/>
        </authorList>
    </citation>
    <scope>NUCLEOTIDE SEQUENCE [LARGE SCALE GENOMIC DNA]</scope>
    <source>
        <strain evidence="10 11">KC</strain>
    </source>
</reference>
<keyword evidence="6 7" id="KW-0961">Cell wall biogenesis/degradation</keyword>
<sequence>MLWSETLFKKCAFRLAVWLCLVPASALAELPIAQPTPLETVLSALPQSCPTMPDRLAPDALQRLAAFYRAVHHQPVWNAYAMLDSLLQQLAQLADDGLDPAHYQPERIREQLYQTSTTALQRECSDILASYAYLEALHHLSHGRLRQADVEPIWRSPATPEPDDAQRLLQIAVQGLTDLPAAFDHARPAHALYRDLRAAYAALRVAPAPAWRPLPAGPTLRPGMSDARVPLLRELLLAGTGSTPLMDLRYGDELVEAVKGFQHQHGLDDDGIIGSGTLAALNVSPAERLDQLRINLERLRWVSRDLEPQSLLVDIAGARLIYFRDSCPFWQTRTQVGREARQTPPLKSQITRLTLNPTWTVPPTILQQDKLPLIRQDRGYLERHQMRVLDAQGNSLDPYAVDWNNPRGIMLRQDAGPTNPLGQVAIRFANPFSVYLHDTPSKPLFGRAARAVSSGCVRVEGALQLADLLVGEAERDTVAKLLQTGETHEYRLAHHTPILMAYWTADTDDTGAPRYRPDIYRRDAALLEALNAAH</sequence>
<protein>
    <submittedName>
        <fullName evidence="10">Murein L,D-transpeptidase</fullName>
    </submittedName>
</protein>
<dbReference type="InterPro" id="IPR036366">
    <property type="entry name" value="PGBDSf"/>
</dbReference>
<dbReference type="InterPro" id="IPR045380">
    <property type="entry name" value="LD_TPept_scaffold_dom"/>
</dbReference>
<keyword evidence="4 7" id="KW-0133">Cell shape</keyword>
<dbReference type="OrthoDB" id="9778545at2"/>
<name>A0A2N8RXN8_STUST</name>
<dbReference type="CDD" id="cd16913">
    <property type="entry name" value="YkuD_like"/>
    <property type="match status" value="1"/>
</dbReference>
<evidence type="ECO:0000313" key="10">
    <source>
        <dbReference type="EMBL" id="PNF79134.1"/>
    </source>
</evidence>
<dbReference type="GO" id="GO:0016740">
    <property type="term" value="F:transferase activity"/>
    <property type="evidence" value="ECO:0007669"/>
    <property type="project" value="UniProtKB-KW"/>
</dbReference>
<evidence type="ECO:0000256" key="8">
    <source>
        <dbReference type="SAM" id="SignalP"/>
    </source>
</evidence>
<dbReference type="PANTHER" id="PTHR41533:SF2">
    <property type="entry name" value="BLR7131 PROTEIN"/>
    <property type="match status" value="1"/>
</dbReference>
<dbReference type="Gene3D" id="1.10.101.10">
    <property type="entry name" value="PGBD-like superfamily/PGBD"/>
    <property type="match status" value="1"/>
</dbReference>
<dbReference type="Pfam" id="PF03734">
    <property type="entry name" value="YkuD"/>
    <property type="match status" value="1"/>
</dbReference>
<keyword evidence="8" id="KW-0732">Signal</keyword>
<dbReference type="UniPathway" id="UPA00219"/>
<accession>A0A2N8RXN8</accession>
<dbReference type="PROSITE" id="PS52029">
    <property type="entry name" value="LD_TPASE"/>
    <property type="match status" value="1"/>
</dbReference>
<keyword evidence="3" id="KW-0808">Transferase</keyword>
<dbReference type="InterPro" id="IPR005490">
    <property type="entry name" value="LD_TPept_cat_dom"/>
</dbReference>
<feature type="active site" description="Nucleophile" evidence="7">
    <location>
        <position position="456"/>
    </location>
</feature>
<dbReference type="SUPFAM" id="SSF141523">
    <property type="entry name" value="L,D-transpeptidase catalytic domain-like"/>
    <property type="match status" value="1"/>
</dbReference>
<evidence type="ECO:0000256" key="3">
    <source>
        <dbReference type="ARBA" id="ARBA00022679"/>
    </source>
</evidence>
<dbReference type="InterPro" id="IPR038063">
    <property type="entry name" value="Transpep_catalytic_dom"/>
</dbReference>
<dbReference type="Pfam" id="PF01471">
    <property type="entry name" value="PG_binding_1"/>
    <property type="match status" value="1"/>
</dbReference>
<dbReference type="Proteomes" id="UP000235925">
    <property type="component" value="Unassembled WGS sequence"/>
</dbReference>
<comment type="caution">
    <text evidence="10">The sequence shown here is derived from an EMBL/GenBank/DDBJ whole genome shotgun (WGS) entry which is preliminary data.</text>
</comment>
<dbReference type="AlphaFoldDB" id="A0A2N8RXN8"/>
<keyword evidence="5 7" id="KW-0573">Peptidoglycan synthesis</keyword>